<feature type="region of interest" description="Disordered" evidence="1">
    <location>
        <begin position="59"/>
        <end position="79"/>
    </location>
</feature>
<dbReference type="AlphaFoldDB" id="A0AAV9XTE4"/>
<name>A0AAV9XTE4_9CRYT</name>
<evidence type="ECO:0000313" key="2">
    <source>
        <dbReference type="EMBL" id="KAK6587758.1"/>
    </source>
</evidence>
<protein>
    <submittedName>
        <fullName evidence="2">Uncharacterized protein</fullName>
    </submittedName>
</protein>
<accession>A0AAV9XTE4</accession>
<evidence type="ECO:0000256" key="1">
    <source>
        <dbReference type="SAM" id="MobiDB-lite"/>
    </source>
</evidence>
<dbReference type="EMBL" id="JAWDEY010000036">
    <property type="protein sequence ID" value="KAK6587758.1"/>
    <property type="molecule type" value="Genomic_DNA"/>
</dbReference>
<comment type="caution">
    <text evidence="2">The sequence shown here is derived from an EMBL/GenBank/DDBJ whole genome shotgun (WGS) entry which is preliminary data.</text>
</comment>
<evidence type="ECO:0000313" key="3">
    <source>
        <dbReference type="Proteomes" id="UP001311799"/>
    </source>
</evidence>
<dbReference type="Proteomes" id="UP001311799">
    <property type="component" value="Unassembled WGS sequence"/>
</dbReference>
<organism evidence="2 3">
    <name type="scientific">Cryptosporidium xiaoi</name>
    <dbReference type="NCBI Taxonomy" id="659607"/>
    <lineage>
        <taxon>Eukaryota</taxon>
        <taxon>Sar</taxon>
        <taxon>Alveolata</taxon>
        <taxon>Apicomplexa</taxon>
        <taxon>Conoidasida</taxon>
        <taxon>Coccidia</taxon>
        <taxon>Eucoccidiorida</taxon>
        <taxon>Eimeriorina</taxon>
        <taxon>Cryptosporidiidae</taxon>
        <taxon>Cryptosporidium</taxon>
    </lineage>
</organism>
<reference evidence="2 3" key="1">
    <citation type="submission" date="2023-10" db="EMBL/GenBank/DDBJ databases">
        <title>Comparative genomics analysis reveals potential genetic determinants of host preference in Cryptosporidium xiaoi.</title>
        <authorList>
            <person name="Xiao L."/>
            <person name="Li J."/>
        </authorList>
    </citation>
    <scope>NUCLEOTIDE SEQUENCE [LARGE SCALE GENOMIC DNA]</scope>
    <source>
        <strain evidence="2 3">52996</strain>
    </source>
</reference>
<keyword evidence="3" id="KW-1185">Reference proteome</keyword>
<gene>
    <name evidence="2" type="ORF">RS030_81340</name>
</gene>
<proteinExistence type="predicted"/>
<sequence>MQLSERVALLERRIRDQNDAIEAIATHMVSIMEENDELWKYIMRVRTKGREVPLCRPENNQKFRSRTPPPLQEPRAAPKEQAYCNRRVCDYETESLDTIFGLFEKFKGRNAIDKFSNKVLVTELASKYIERYINNRQI</sequence>